<accession>A0A7C9DKU6</accession>
<proteinExistence type="predicted"/>
<evidence type="ECO:0000256" key="1">
    <source>
        <dbReference type="SAM" id="MobiDB-lite"/>
    </source>
</evidence>
<dbReference type="EMBL" id="GISG01123246">
    <property type="protein sequence ID" value="MBA4641224.1"/>
    <property type="molecule type" value="Transcribed_RNA"/>
</dbReference>
<name>A0A7C9DKU6_OPUST</name>
<feature type="region of interest" description="Disordered" evidence="1">
    <location>
        <begin position="1"/>
        <end position="57"/>
    </location>
</feature>
<protein>
    <submittedName>
        <fullName evidence="2">Uncharacterized protein</fullName>
    </submittedName>
</protein>
<sequence length="109" mass="12127">MKSLNNSIQDPVSLGPNNLNTATASNNIDDLNGRVTGEPRRARSSRIEPNKLSPEPHLTQREQVLTGHNYHPPTILDIDIRWSFLAVEYQAMAVLVLGLGHFVRVVKFG</sequence>
<organism evidence="2">
    <name type="scientific">Opuntia streptacantha</name>
    <name type="common">Prickly pear cactus</name>
    <name type="synonym">Opuntia cardona</name>
    <dbReference type="NCBI Taxonomy" id="393608"/>
    <lineage>
        <taxon>Eukaryota</taxon>
        <taxon>Viridiplantae</taxon>
        <taxon>Streptophyta</taxon>
        <taxon>Embryophyta</taxon>
        <taxon>Tracheophyta</taxon>
        <taxon>Spermatophyta</taxon>
        <taxon>Magnoliopsida</taxon>
        <taxon>eudicotyledons</taxon>
        <taxon>Gunneridae</taxon>
        <taxon>Pentapetalae</taxon>
        <taxon>Caryophyllales</taxon>
        <taxon>Cactineae</taxon>
        <taxon>Cactaceae</taxon>
        <taxon>Opuntioideae</taxon>
        <taxon>Opuntia</taxon>
    </lineage>
</organism>
<feature type="compositionally biased region" description="Basic and acidic residues" evidence="1">
    <location>
        <begin position="37"/>
        <end position="49"/>
    </location>
</feature>
<reference evidence="2" key="1">
    <citation type="journal article" date="2013" name="J. Plant Res.">
        <title>Effect of fungi and light on seed germination of three Opuntia species from semiarid lands of central Mexico.</title>
        <authorList>
            <person name="Delgado-Sanchez P."/>
            <person name="Jimenez-Bremont J.F."/>
            <person name="Guerrero-Gonzalez Mde L."/>
            <person name="Flores J."/>
        </authorList>
    </citation>
    <scope>NUCLEOTIDE SEQUENCE</scope>
    <source>
        <tissue evidence="2">Cladode</tissue>
    </source>
</reference>
<feature type="compositionally biased region" description="Polar residues" evidence="1">
    <location>
        <begin position="1"/>
        <end position="29"/>
    </location>
</feature>
<dbReference type="AlphaFoldDB" id="A0A7C9DKU6"/>
<reference evidence="2" key="2">
    <citation type="submission" date="2020-07" db="EMBL/GenBank/DDBJ databases">
        <authorList>
            <person name="Vera ALvarez R."/>
            <person name="Arias-Moreno D.M."/>
            <person name="Jimenez-Jacinto V."/>
            <person name="Jimenez-Bremont J.F."/>
            <person name="Swaminathan K."/>
            <person name="Moose S.P."/>
            <person name="Guerrero-Gonzalez M.L."/>
            <person name="Marino-Ramirez L."/>
            <person name="Landsman D."/>
            <person name="Rodriguez-Kessler M."/>
            <person name="Delgado-Sanchez P."/>
        </authorList>
    </citation>
    <scope>NUCLEOTIDE SEQUENCE</scope>
    <source>
        <tissue evidence="2">Cladode</tissue>
    </source>
</reference>
<evidence type="ECO:0000313" key="2">
    <source>
        <dbReference type="EMBL" id="MBA4641224.1"/>
    </source>
</evidence>